<evidence type="ECO:0000313" key="10">
    <source>
        <dbReference type="Proteomes" id="UP001524502"/>
    </source>
</evidence>
<name>A0ABT1RTE6_9FIRM</name>
<feature type="transmembrane region" description="Helical" evidence="8">
    <location>
        <begin position="140"/>
        <end position="170"/>
    </location>
</feature>
<dbReference type="EMBL" id="JANFXK010000031">
    <property type="protein sequence ID" value="MCQ4638480.1"/>
    <property type="molecule type" value="Genomic_DNA"/>
</dbReference>
<dbReference type="InterPro" id="IPR006741">
    <property type="entry name" value="AgrB"/>
</dbReference>
<evidence type="ECO:0000256" key="2">
    <source>
        <dbReference type="ARBA" id="ARBA00022654"/>
    </source>
</evidence>
<keyword evidence="7 8" id="KW-0472">Membrane</keyword>
<keyword evidence="6 8" id="KW-1133">Transmembrane helix</keyword>
<proteinExistence type="predicted"/>
<evidence type="ECO:0000313" key="9">
    <source>
        <dbReference type="EMBL" id="MCQ4638480.1"/>
    </source>
</evidence>
<evidence type="ECO:0000256" key="7">
    <source>
        <dbReference type="ARBA" id="ARBA00023136"/>
    </source>
</evidence>
<evidence type="ECO:0000256" key="3">
    <source>
        <dbReference type="ARBA" id="ARBA00022670"/>
    </source>
</evidence>
<dbReference type="SMART" id="SM00793">
    <property type="entry name" value="AgrB"/>
    <property type="match status" value="1"/>
</dbReference>
<keyword evidence="1" id="KW-1003">Cell membrane</keyword>
<keyword evidence="3" id="KW-0645">Protease</keyword>
<comment type="caution">
    <text evidence="9">The sequence shown here is derived from an EMBL/GenBank/DDBJ whole genome shotgun (WGS) entry which is preliminary data.</text>
</comment>
<accession>A0ABT1RTE6</accession>
<evidence type="ECO:0000256" key="6">
    <source>
        <dbReference type="ARBA" id="ARBA00022989"/>
    </source>
</evidence>
<feature type="transmembrane region" description="Helical" evidence="8">
    <location>
        <begin position="36"/>
        <end position="59"/>
    </location>
</feature>
<keyword evidence="4 8" id="KW-0812">Transmembrane</keyword>
<organism evidence="9 10">
    <name type="scientific">Anaerovorax odorimutans</name>
    <dbReference type="NCBI Taxonomy" id="109327"/>
    <lineage>
        <taxon>Bacteria</taxon>
        <taxon>Bacillati</taxon>
        <taxon>Bacillota</taxon>
        <taxon>Clostridia</taxon>
        <taxon>Peptostreptococcales</taxon>
        <taxon>Anaerovoracaceae</taxon>
        <taxon>Anaerovorax</taxon>
    </lineage>
</organism>
<dbReference type="RefSeq" id="WP_256133683.1">
    <property type="nucleotide sequence ID" value="NZ_JANFXK010000031.1"/>
</dbReference>
<evidence type="ECO:0000256" key="1">
    <source>
        <dbReference type="ARBA" id="ARBA00022475"/>
    </source>
</evidence>
<keyword evidence="10" id="KW-1185">Reference proteome</keyword>
<keyword evidence="5" id="KW-0378">Hydrolase</keyword>
<evidence type="ECO:0000256" key="4">
    <source>
        <dbReference type="ARBA" id="ARBA00022692"/>
    </source>
</evidence>
<dbReference type="Proteomes" id="UP001524502">
    <property type="component" value="Unassembled WGS sequence"/>
</dbReference>
<feature type="transmembrane region" description="Helical" evidence="8">
    <location>
        <begin position="99"/>
        <end position="120"/>
    </location>
</feature>
<gene>
    <name evidence="9" type="ORF">NE619_17255</name>
</gene>
<evidence type="ECO:0000256" key="5">
    <source>
        <dbReference type="ARBA" id="ARBA00022801"/>
    </source>
</evidence>
<sequence length="189" mass="21797">MKRIDNLLNSIGIRDQLTIIKIKYGLEIIRSELSKILFLLIIFVFLNKSIEYVFALSILSPIRCFSGGLHLKTNIGCFLFSLLIYTLIIIALPNIPLPIYIYYLLLIISFLIILVLSPVYTKKRPIQTKERYLFLKRRTVLISIVCFLIIVSISIIGYIEVFIIGCWVMVVQASQLIIAKKINWKEALT</sequence>
<protein>
    <submittedName>
        <fullName evidence="9">Accessory gene regulator B family protein</fullName>
    </submittedName>
</protein>
<evidence type="ECO:0000256" key="8">
    <source>
        <dbReference type="SAM" id="Phobius"/>
    </source>
</evidence>
<feature type="transmembrane region" description="Helical" evidence="8">
    <location>
        <begin position="71"/>
        <end position="93"/>
    </location>
</feature>
<keyword evidence="2" id="KW-0673">Quorum sensing</keyword>
<dbReference type="Pfam" id="PF04647">
    <property type="entry name" value="AgrB"/>
    <property type="match status" value="1"/>
</dbReference>
<reference evidence="9 10" key="1">
    <citation type="submission" date="2022-06" db="EMBL/GenBank/DDBJ databases">
        <title>Isolation of gut microbiota from human fecal samples.</title>
        <authorList>
            <person name="Pamer E.G."/>
            <person name="Barat B."/>
            <person name="Waligurski E."/>
            <person name="Medina S."/>
            <person name="Paddock L."/>
            <person name="Mostad J."/>
        </authorList>
    </citation>
    <scope>NUCLEOTIDE SEQUENCE [LARGE SCALE GENOMIC DNA]</scope>
    <source>
        <strain evidence="9 10">SL.3.17</strain>
    </source>
</reference>